<feature type="region of interest" description="Disordered" evidence="1">
    <location>
        <begin position="1"/>
        <end position="53"/>
    </location>
</feature>
<dbReference type="InterPro" id="IPR053137">
    <property type="entry name" value="NLR-like"/>
</dbReference>
<dbReference type="Pfam" id="PF13374">
    <property type="entry name" value="TPR_10"/>
    <property type="match status" value="4"/>
</dbReference>
<dbReference type="OrthoDB" id="626167at2759"/>
<dbReference type="InterPro" id="IPR027417">
    <property type="entry name" value="P-loop_NTPase"/>
</dbReference>
<dbReference type="HOGENOM" id="CLU_258006_0_0_1"/>
<evidence type="ECO:0000313" key="4">
    <source>
        <dbReference type="Proteomes" id="UP000016922"/>
    </source>
</evidence>
<dbReference type="EMBL" id="KE145355">
    <property type="protein sequence ID" value="EPE35216.1"/>
    <property type="molecule type" value="Genomic_DNA"/>
</dbReference>
<dbReference type="eggNOG" id="KOG1840">
    <property type="taxonomic scope" value="Eukaryota"/>
</dbReference>
<dbReference type="SUPFAM" id="SSF48452">
    <property type="entry name" value="TPR-like"/>
    <property type="match status" value="4"/>
</dbReference>
<dbReference type="KEGG" id="glz:GLAREA_10913"/>
<protein>
    <submittedName>
        <fullName evidence="3">p-loop containing nucleoside triphosphate hydrolase</fullName>
    </submittedName>
</protein>
<evidence type="ECO:0000259" key="2">
    <source>
        <dbReference type="Pfam" id="PF00931"/>
    </source>
</evidence>
<dbReference type="Pfam" id="PF00931">
    <property type="entry name" value="NB-ARC"/>
    <property type="match status" value="1"/>
</dbReference>
<dbReference type="SUPFAM" id="SSF52540">
    <property type="entry name" value="P-loop containing nucleoside triphosphate hydrolases"/>
    <property type="match status" value="1"/>
</dbReference>
<evidence type="ECO:0000256" key="1">
    <source>
        <dbReference type="SAM" id="MobiDB-lite"/>
    </source>
</evidence>
<name>S3DTE4_GLAL2</name>
<dbReference type="InterPro" id="IPR011990">
    <property type="entry name" value="TPR-like_helical_dom_sf"/>
</dbReference>
<dbReference type="PRINTS" id="PR00364">
    <property type="entry name" value="DISEASERSIST"/>
</dbReference>
<dbReference type="Gene3D" id="1.25.40.10">
    <property type="entry name" value="Tetratricopeptide repeat domain"/>
    <property type="match status" value="4"/>
</dbReference>
<proteinExistence type="predicted"/>
<dbReference type="GO" id="GO:0043531">
    <property type="term" value="F:ADP binding"/>
    <property type="evidence" value="ECO:0007669"/>
    <property type="project" value="InterPro"/>
</dbReference>
<dbReference type="GO" id="GO:0016787">
    <property type="term" value="F:hydrolase activity"/>
    <property type="evidence" value="ECO:0007669"/>
    <property type="project" value="UniProtKB-KW"/>
</dbReference>
<keyword evidence="3" id="KW-0378">Hydrolase</keyword>
<dbReference type="PANTHER" id="PTHR46082:SF6">
    <property type="entry name" value="AAA+ ATPASE DOMAIN-CONTAINING PROTEIN-RELATED"/>
    <property type="match status" value="1"/>
</dbReference>
<organism evidence="3 4">
    <name type="scientific">Glarea lozoyensis (strain ATCC 20868 / MF5171)</name>
    <dbReference type="NCBI Taxonomy" id="1116229"/>
    <lineage>
        <taxon>Eukaryota</taxon>
        <taxon>Fungi</taxon>
        <taxon>Dikarya</taxon>
        <taxon>Ascomycota</taxon>
        <taxon>Pezizomycotina</taxon>
        <taxon>Leotiomycetes</taxon>
        <taxon>Helotiales</taxon>
        <taxon>Helotiaceae</taxon>
        <taxon>Glarea</taxon>
    </lineage>
</organism>
<dbReference type="Gene3D" id="3.40.50.300">
    <property type="entry name" value="P-loop containing nucleotide triphosphate hydrolases"/>
    <property type="match status" value="1"/>
</dbReference>
<dbReference type="PANTHER" id="PTHR46082">
    <property type="entry name" value="ATP/GTP-BINDING PROTEIN-RELATED"/>
    <property type="match status" value="1"/>
</dbReference>
<gene>
    <name evidence="3" type="ORF">GLAREA_10913</name>
</gene>
<keyword evidence="4" id="KW-1185">Reference proteome</keyword>
<dbReference type="Pfam" id="PF13424">
    <property type="entry name" value="TPR_12"/>
    <property type="match status" value="2"/>
</dbReference>
<dbReference type="InterPro" id="IPR002182">
    <property type="entry name" value="NB-ARC"/>
</dbReference>
<sequence length="1346" mass="153077">MDPPATPPCNLSPSGSVGNQVAREVPRRDLTIGSWERKGSSKSKGSMSSGHLIASGNARNKQTIHNHFETASPTPKMPPLQPVHSISGQILPYFVGRAEELSRMKTLLESPVGNGECPSYCVMWGMAGVGKTALVGKYLRGESRDTSIIWLNASTESALDQSISKALNQCLPTHVILGEPQVDMTDRRRHLKSWLDFKSPKNCVLILDDVHDKTCSILQHHVLPTRGSHCKVVVTTRSRLIAEDILQHISTDAHRCWEVKVLDTGSATDMFVRIWKFDFDRTTKIKLLSELEKSKISDVLNAVGNLPLAIQVAATYAKKENLNSAWEARNKALSWDIRNPHYQDHPLYQATPILENAFDFFFELKQNPKTAAAIFVDDLSIYDPSSISVRLFEKPAAILQSIREAPVNALLSSLFSWSKPAAPQKQNDPTPRVIDLIRTLDRLSFLTQQTHGGFESLSIHKLVQELTRKKLREQITSTVFQWQRRHRRISGEIERLHNAIGDAAHEIDPLNRSIQYEEILSHIISILRFFEECLDEDSSKIQARRLFEPLQQRLLRMQEKVVICLWERSRFEVAAASARETFGFNQKIWGPVHPVASRNRNFRDLRFQGYHEIQGVKHQDVLKLMENLKTRAKTPETELDYVACIDHYAALLRGQGRYTEAFLQCKEARDRRCKLLGIEESLEDHDNFSVVYQCLGMYEDARRHSFQALEKRENSLPEEHIDTLASHHQYATVLHCLGLYEDAKNEIIRAFEGRLRLLGDEHPDTLASQQAYADILHAEGAYENAAHHMQETLGLRRNRLGENHPDTLTTLAHLATVFLSQGKLAVAKEGVESAYKRRQEVLGDNHPDTITSMRTLASVYRYQGHYVEAEDLYTEACRESRRALTEIKMEHTMHPNSINFSSDQAWIEFKNGRYKPAERTYQDLLREQEMWLGSKHPHILGTVSSLSMVYLRLGKYKEAKASLRSALFAQNHRVKVNSPGMLSVLHNYSVLLRLQGLYEESESLGNNILVTRKQMLGTQHPDFLSSLESYASTLCCLGLYREAETLCERSLQERRTILGSAHPDTLCSIDTYSSILRVQNKDEEANSHIQNALGYRNLLSHNHPDRLLSKYNYVWFLETIGGYRGAQVISEDVLGRRRESGILPDILSSAEQTGCILLQLGEMENAQKLLRESFEGRKTLLGKDHSDTLRSLAYYCLGLVQSSGPMEAQKFLESELMKERLLDIGQMRIDSLSDMKQLARAFSTSVKGSLEQIKLPWHEKGEHSHTDHRYITAAKSLLRSGKVLEAWRELQFVSTHPEMPSLLVLALMLQGKLHKEHNILSLKDVYRIPAAYDLRERGDANIHTTS</sequence>
<dbReference type="Proteomes" id="UP000016922">
    <property type="component" value="Unassembled WGS sequence"/>
</dbReference>
<reference evidence="3 4" key="1">
    <citation type="journal article" date="2013" name="BMC Genomics">
        <title>Genomics-driven discovery of the pneumocandin biosynthetic gene cluster in the fungus Glarea lozoyensis.</title>
        <authorList>
            <person name="Chen L."/>
            <person name="Yue Q."/>
            <person name="Zhang X."/>
            <person name="Xiang M."/>
            <person name="Wang C."/>
            <person name="Li S."/>
            <person name="Che Y."/>
            <person name="Ortiz-Lopez F.J."/>
            <person name="Bills G.F."/>
            <person name="Liu X."/>
            <person name="An Z."/>
        </authorList>
    </citation>
    <scope>NUCLEOTIDE SEQUENCE [LARGE SCALE GENOMIC DNA]</scope>
    <source>
        <strain evidence="4">ATCC 20868 / MF5171</strain>
    </source>
</reference>
<evidence type="ECO:0000313" key="3">
    <source>
        <dbReference type="EMBL" id="EPE35216.1"/>
    </source>
</evidence>
<dbReference type="GeneID" id="19469957"/>
<dbReference type="RefSeq" id="XP_008078203.1">
    <property type="nucleotide sequence ID" value="XM_008080012.1"/>
</dbReference>
<feature type="compositionally biased region" description="Basic and acidic residues" evidence="1">
    <location>
        <begin position="24"/>
        <end position="39"/>
    </location>
</feature>
<accession>S3DTE4</accession>
<feature type="compositionally biased region" description="Polar residues" evidence="1">
    <location>
        <begin position="9"/>
        <end position="19"/>
    </location>
</feature>
<dbReference type="STRING" id="1116229.S3DTE4"/>
<feature type="domain" description="NB-ARC" evidence="2">
    <location>
        <begin position="120"/>
        <end position="250"/>
    </location>
</feature>